<protein>
    <submittedName>
        <fullName evidence="1">Uncharacterized protein</fullName>
    </submittedName>
</protein>
<name>A1ZZL5_MICM2</name>
<dbReference type="Proteomes" id="UP000004095">
    <property type="component" value="Unassembled WGS sequence"/>
</dbReference>
<accession>A1ZZL5</accession>
<dbReference type="AlphaFoldDB" id="A1ZZL5"/>
<proteinExistence type="predicted"/>
<gene>
    <name evidence="1" type="ORF">M23134_00900</name>
</gene>
<keyword evidence="2" id="KW-1185">Reference proteome</keyword>
<comment type="caution">
    <text evidence="1">The sequence shown here is derived from an EMBL/GenBank/DDBJ whole genome shotgun (WGS) entry which is preliminary data.</text>
</comment>
<dbReference type="EMBL" id="AAWS01000079">
    <property type="protein sequence ID" value="EAY24169.1"/>
    <property type="molecule type" value="Genomic_DNA"/>
</dbReference>
<sequence length="40" mass="4574">MSNFCEITLLVSHNTDIQPMKVKVVVLCHRLRLTTANNAY</sequence>
<evidence type="ECO:0000313" key="1">
    <source>
        <dbReference type="EMBL" id="EAY24169.1"/>
    </source>
</evidence>
<evidence type="ECO:0000313" key="2">
    <source>
        <dbReference type="Proteomes" id="UP000004095"/>
    </source>
</evidence>
<reference evidence="1 2" key="1">
    <citation type="submission" date="2007-01" db="EMBL/GenBank/DDBJ databases">
        <authorList>
            <person name="Haygood M."/>
            <person name="Podell S."/>
            <person name="Anderson C."/>
            <person name="Hopkinson B."/>
            <person name="Roe K."/>
            <person name="Barbeau K."/>
            <person name="Gaasterland T."/>
            <person name="Ferriera S."/>
            <person name="Johnson J."/>
            <person name="Kravitz S."/>
            <person name="Beeson K."/>
            <person name="Sutton G."/>
            <person name="Rogers Y.-H."/>
            <person name="Friedman R."/>
            <person name="Frazier M."/>
            <person name="Venter J.C."/>
        </authorList>
    </citation>
    <scope>NUCLEOTIDE SEQUENCE [LARGE SCALE GENOMIC DNA]</scope>
    <source>
        <strain evidence="1 2">ATCC 23134</strain>
    </source>
</reference>
<organism evidence="1 2">
    <name type="scientific">Microscilla marina ATCC 23134</name>
    <dbReference type="NCBI Taxonomy" id="313606"/>
    <lineage>
        <taxon>Bacteria</taxon>
        <taxon>Pseudomonadati</taxon>
        <taxon>Bacteroidota</taxon>
        <taxon>Cytophagia</taxon>
        <taxon>Cytophagales</taxon>
        <taxon>Microscillaceae</taxon>
        <taxon>Microscilla</taxon>
    </lineage>
</organism>